<sequence>MRVQANYTYMQRGGNLSTDTQLTSWILHRTIVPAALFLHLPSCPGLVAGVARRFGVFRLRRGRWRWRRRLRSRLL</sequence>
<name>A0ACB0YXV4_MELEN</name>
<organism evidence="1 2">
    <name type="scientific">Meloidogyne enterolobii</name>
    <name type="common">Root-knot nematode worm</name>
    <name type="synonym">Meloidogyne mayaguensis</name>
    <dbReference type="NCBI Taxonomy" id="390850"/>
    <lineage>
        <taxon>Eukaryota</taxon>
        <taxon>Metazoa</taxon>
        <taxon>Ecdysozoa</taxon>
        <taxon>Nematoda</taxon>
        <taxon>Chromadorea</taxon>
        <taxon>Rhabditida</taxon>
        <taxon>Tylenchina</taxon>
        <taxon>Tylenchomorpha</taxon>
        <taxon>Tylenchoidea</taxon>
        <taxon>Meloidogynidae</taxon>
        <taxon>Meloidogyninae</taxon>
        <taxon>Meloidogyne</taxon>
    </lineage>
</organism>
<keyword evidence="2" id="KW-1185">Reference proteome</keyword>
<dbReference type="EMBL" id="CAVMJV010000020">
    <property type="protein sequence ID" value="CAK5067494.1"/>
    <property type="molecule type" value="Genomic_DNA"/>
</dbReference>
<dbReference type="Proteomes" id="UP001497535">
    <property type="component" value="Unassembled WGS sequence"/>
</dbReference>
<proteinExistence type="predicted"/>
<gene>
    <name evidence="1" type="ORF">MENTE1834_LOCUS17855</name>
</gene>
<protein>
    <submittedName>
        <fullName evidence="1">Uncharacterized protein</fullName>
    </submittedName>
</protein>
<accession>A0ACB0YXV4</accession>
<reference evidence="1" key="1">
    <citation type="submission" date="2023-11" db="EMBL/GenBank/DDBJ databases">
        <authorList>
            <person name="Poullet M."/>
        </authorList>
    </citation>
    <scope>NUCLEOTIDE SEQUENCE</scope>
    <source>
        <strain evidence="1">E1834</strain>
    </source>
</reference>
<comment type="caution">
    <text evidence="1">The sequence shown here is derived from an EMBL/GenBank/DDBJ whole genome shotgun (WGS) entry which is preliminary data.</text>
</comment>
<evidence type="ECO:0000313" key="1">
    <source>
        <dbReference type="EMBL" id="CAK5067494.1"/>
    </source>
</evidence>
<evidence type="ECO:0000313" key="2">
    <source>
        <dbReference type="Proteomes" id="UP001497535"/>
    </source>
</evidence>